<organism evidence="2 3">
    <name type="scientific">Acidiphilium iwatense</name>
    <dbReference type="NCBI Taxonomy" id="768198"/>
    <lineage>
        <taxon>Bacteria</taxon>
        <taxon>Pseudomonadati</taxon>
        <taxon>Pseudomonadota</taxon>
        <taxon>Alphaproteobacteria</taxon>
        <taxon>Acetobacterales</taxon>
        <taxon>Acidocellaceae</taxon>
        <taxon>Acidiphilium</taxon>
    </lineage>
</organism>
<reference evidence="2 3" key="1">
    <citation type="submission" date="2022-01" db="EMBL/GenBank/DDBJ databases">
        <authorList>
            <person name="Won M."/>
            <person name="Kim S.-J."/>
            <person name="Kwon S.-W."/>
        </authorList>
    </citation>
    <scope>NUCLEOTIDE SEQUENCE [LARGE SCALE GENOMIC DNA]</scope>
    <source>
        <strain evidence="2 3">KCTC 23505</strain>
    </source>
</reference>
<dbReference type="RefSeq" id="WP_235703874.1">
    <property type="nucleotide sequence ID" value="NZ_JAKGBZ010000012.1"/>
</dbReference>
<keyword evidence="3" id="KW-1185">Reference proteome</keyword>
<evidence type="ECO:0000313" key="3">
    <source>
        <dbReference type="Proteomes" id="UP001521209"/>
    </source>
</evidence>
<keyword evidence="1" id="KW-1133">Transmembrane helix</keyword>
<keyword evidence="1" id="KW-0812">Transmembrane</keyword>
<protein>
    <submittedName>
        <fullName evidence="2">Anti-sigma factor</fullName>
    </submittedName>
</protein>
<feature type="transmembrane region" description="Helical" evidence="1">
    <location>
        <begin position="84"/>
        <end position="106"/>
    </location>
</feature>
<keyword evidence="1" id="KW-0472">Membrane</keyword>
<comment type="caution">
    <text evidence="2">The sequence shown here is derived from an EMBL/GenBank/DDBJ whole genome shotgun (WGS) entry which is preliminary data.</text>
</comment>
<gene>
    <name evidence="2" type="ORF">L2A60_08070</name>
</gene>
<accession>A0ABS9DV76</accession>
<name>A0ABS9DV76_9PROT</name>
<sequence>MNEIERAITEDELHAFVDGQLDSARRPALERHLEQDQSAAKRVAAYKMQRAALRAALADHLAEPIPPLLDPRRLMKLREARRRIAWQMAAAILFAFLAGSGAGWLVRGRLPDGSPAGIPALAQEALIIHAVYATDRGPPAESGAARQNAIYQWLSSELKHPLIMVNLTAIGYRFVGGRLAATDHGPAAMLLYEDAGGTRLTVFVRPMPDRKRDTRTVHVGAGDVDGYAWICDGLGYAVLATAPTKDLHDIAVMVRHQVDPT</sequence>
<evidence type="ECO:0000256" key="1">
    <source>
        <dbReference type="SAM" id="Phobius"/>
    </source>
</evidence>
<evidence type="ECO:0000313" key="2">
    <source>
        <dbReference type="EMBL" id="MCF3946637.1"/>
    </source>
</evidence>
<dbReference type="Proteomes" id="UP001521209">
    <property type="component" value="Unassembled WGS sequence"/>
</dbReference>
<dbReference type="EMBL" id="JAKGBZ010000012">
    <property type="protein sequence ID" value="MCF3946637.1"/>
    <property type="molecule type" value="Genomic_DNA"/>
</dbReference>
<proteinExistence type="predicted"/>